<dbReference type="InterPro" id="IPR019775">
    <property type="entry name" value="WD40_repeat_CS"/>
</dbReference>
<feature type="domain" description="NACHT" evidence="4">
    <location>
        <begin position="85"/>
        <end position="321"/>
    </location>
</feature>
<dbReference type="CDD" id="cd00200">
    <property type="entry name" value="WD40"/>
    <property type="match status" value="2"/>
</dbReference>
<gene>
    <name evidence="5" type="ORF">EDB81DRAFT_644389</name>
</gene>
<dbReference type="PROSITE" id="PS50837">
    <property type="entry name" value="NACHT"/>
    <property type="match status" value="1"/>
</dbReference>
<dbReference type="Gene3D" id="3.40.50.300">
    <property type="entry name" value="P-loop containing nucleotide triphosphate hydrolases"/>
    <property type="match status" value="1"/>
</dbReference>
<dbReference type="InterPro" id="IPR015943">
    <property type="entry name" value="WD40/YVTN_repeat-like_dom_sf"/>
</dbReference>
<dbReference type="PANTHER" id="PTHR19848:SF8">
    <property type="entry name" value="F-BOX AND WD REPEAT DOMAIN CONTAINING 7"/>
    <property type="match status" value="1"/>
</dbReference>
<dbReference type="InterPro" id="IPR027417">
    <property type="entry name" value="P-loop_NTPase"/>
</dbReference>
<evidence type="ECO:0000256" key="1">
    <source>
        <dbReference type="ARBA" id="ARBA00022574"/>
    </source>
</evidence>
<dbReference type="OrthoDB" id="538223at2759"/>
<dbReference type="PROSITE" id="PS50082">
    <property type="entry name" value="WD_REPEATS_2"/>
    <property type="match status" value="7"/>
</dbReference>
<dbReference type="InterPro" id="IPR036322">
    <property type="entry name" value="WD40_repeat_dom_sf"/>
</dbReference>
<evidence type="ECO:0000313" key="6">
    <source>
        <dbReference type="Proteomes" id="UP000738349"/>
    </source>
</evidence>
<sequence>MSTRNAVNFTGGGNAGFQLGINHGNITNNNCDTADSDCLKALRLTDPRDDKRRIRDTKGGLLLDSSRWILEHPDFRQWRTDDQSRLLWIKGDPGKGKTMLMIGITEELERERELEQCNQPEQPTSPVTLLAYFFCQGTDSNLNNSTAVLRGLIFHLAIQHQSLTKHLRKEYNHSGSKLFEGPNAFFALSRILGNMLRDPSVGRAYVFIDALDECDTELEQLLNLIVEYASAFSTKWIVSSRNIPEIEELLEPANEKVRLSLELNHKSIAAAVRVYIDHEVAELTRLKSYDPDTEHNITESLRTKADDTFLWVALVCQNLRKVPQWRALETLEKFPSGLHPLYRRMMEQIKKEHPKDLDLFYQILAAIALVYRPVTLIELGTLIKFPSGMFKTAEGLEDIIKRCGSFLTVRSGRVYIIHLSAKDYLEDRETATLYPHGRSEIHRGIFMQSLHTMSNVLHRDMYRLRMPSCSVNDTKTPEPDPLATVRYSCIYWVDHLNDASRQTKLFDVEPTNTFLKNHSLHWIEALSLLRSLGTGIVAAAKILSLAEVNIGDEGGPSQQRSKLAELAYDIWRFLRQFKTGLEAYPLQVHALAIIFSPTHSLIKQISHDGEASWLSTRPLMQTYWSACLQTLEGHEADIVSMVSSADGKQVASVDLHGEIRVWDLATGECVKILEYIQFHKATLPMTFSPDGRWLASGYGDGTVGIWDLATSACFKMLGSHGDNVESVAFCHDAKQLVSVSGDAMLKIWDTTTRECIQTQRGGGSPIKQIVISPNGKWLMSLSESLDTIRVWDVATGRDGRVLSCPGNFSVSSMAFSPVNKQAAVGFRNGIVGVWDVIPGRFRQILELTHYSVTSVDFSLNGKKVAAVDCDAVRLSDATADGCLQRFKIDVDGVNSVIFSPDMDQMVTGCEDGEIRVWDMTMGRRLHTLGRSTEEVPIPGHDNVVVSIAISPDGSRVASGSEHGTVLTWATDRGLHCFGGHLRIDQDTSGCGWVCELKFSPDSKQFLSIHEIGLVRLWDATTGRCLHTLDRQGEGTIYSIVVAFSPDSKQVMSVSRNGILRAWDTATGRCLHMHNCGDYYSPHSATFSPDGKLVALNFGLRVQIWDTAPCSHRQTLKGAGCNGLDYRSKVCSMNFSLDNKRIVTAHPDFNVRIWDITNGMCLRTLHSNLDNEHSSVSSPDGVFCVPAPISSIRLTSSFAETGLLQ</sequence>
<dbReference type="InterPro" id="IPR020472">
    <property type="entry name" value="WD40_PAC1"/>
</dbReference>
<protein>
    <submittedName>
        <fullName evidence="5">Pfs, NACHT and WD domain protein</fullName>
    </submittedName>
</protein>
<keyword evidence="2" id="KW-0677">Repeat</keyword>
<evidence type="ECO:0000256" key="3">
    <source>
        <dbReference type="PROSITE-ProRule" id="PRU00221"/>
    </source>
</evidence>
<dbReference type="SUPFAM" id="SSF82171">
    <property type="entry name" value="DPP6 N-terminal domain-like"/>
    <property type="match status" value="1"/>
</dbReference>
<name>A0A9P9FH65_9HYPO</name>
<dbReference type="Pfam" id="PF24883">
    <property type="entry name" value="NPHP3_N"/>
    <property type="match status" value="1"/>
</dbReference>
<feature type="repeat" description="WD" evidence="3">
    <location>
        <begin position="886"/>
        <end position="927"/>
    </location>
</feature>
<dbReference type="PROSITE" id="PS00678">
    <property type="entry name" value="WD_REPEATS_1"/>
    <property type="match status" value="4"/>
</dbReference>
<dbReference type="PROSITE" id="PS50294">
    <property type="entry name" value="WD_REPEATS_REGION"/>
    <property type="match status" value="4"/>
</dbReference>
<dbReference type="Proteomes" id="UP000738349">
    <property type="component" value="Unassembled WGS sequence"/>
</dbReference>
<accession>A0A9P9FH65</accession>
<dbReference type="Pfam" id="PF00400">
    <property type="entry name" value="WD40"/>
    <property type="match status" value="8"/>
</dbReference>
<dbReference type="InterPro" id="IPR007111">
    <property type="entry name" value="NACHT_NTPase"/>
</dbReference>
<dbReference type="PRINTS" id="PR00320">
    <property type="entry name" value="GPROTEINBRPT"/>
</dbReference>
<feature type="repeat" description="WD" evidence="3">
    <location>
        <begin position="1122"/>
        <end position="1163"/>
    </location>
</feature>
<evidence type="ECO:0000256" key="2">
    <source>
        <dbReference type="ARBA" id="ARBA00022737"/>
    </source>
</evidence>
<dbReference type="PANTHER" id="PTHR19848">
    <property type="entry name" value="WD40 REPEAT PROTEIN"/>
    <property type="match status" value="1"/>
</dbReference>
<proteinExistence type="predicted"/>
<feature type="repeat" description="WD" evidence="3">
    <location>
        <begin position="717"/>
        <end position="758"/>
    </location>
</feature>
<dbReference type="SUPFAM" id="SSF50978">
    <property type="entry name" value="WD40 repeat-like"/>
    <property type="match status" value="1"/>
</dbReference>
<dbReference type="InterPro" id="IPR001680">
    <property type="entry name" value="WD40_rpt"/>
</dbReference>
<feature type="repeat" description="WD" evidence="3">
    <location>
        <begin position="1041"/>
        <end position="1072"/>
    </location>
</feature>
<keyword evidence="1 3" id="KW-0853">WD repeat</keyword>
<dbReference type="AlphaFoldDB" id="A0A9P9FH65"/>
<dbReference type="EMBL" id="JAGMUV010000004">
    <property type="protein sequence ID" value="KAH7161757.1"/>
    <property type="molecule type" value="Genomic_DNA"/>
</dbReference>
<evidence type="ECO:0000313" key="5">
    <source>
        <dbReference type="EMBL" id="KAH7161757.1"/>
    </source>
</evidence>
<dbReference type="SUPFAM" id="SSF52540">
    <property type="entry name" value="P-loop containing nucleoside triphosphate hydrolases"/>
    <property type="match status" value="1"/>
</dbReference>
<dbReference type="InterPro" id="IPR056884">
    <property type="entry name" value="NPHP3-like_N"/>
</dbReference>
<dbReference type="SMART" id="SM00320">
    <property type="entry name" value="WD40"/>
    <property type="match status" value="12"/>
</dbReference>
<feature type="repeat" description="WD" evidence="3">
    <location>
        <begin position="685"/>
        <end position="716"/>
    </location>
</feature>
<evidence type="ECO:0000259" key="4">
    <source>
        <dbReference type="PROSITE" id="PS50837"/>
    </source>
</evidence>
<comment type="caution">
    <text evidence="5">The sequence shown here is derived from an EMBL/GenBank/DDBJ whole genome shotgun (WGS) entry which is preliminary data.</text>
</comment>
<keyword evidence="6" id="KW-1185">Reference proteome</keyword>
<feature type="repeat" description="WD" evidence="3">
    <location>
        <begin position="937"/>
        <end position="968"/>
    </location>
</feature>
<feature type="repeat" description="WD" evidence="3">
    <location>
        <begin position="631"/>
        <end position="672"/>
    </location>
</feature>
<dbReference type="Gene3D" id="2.130.10.10">
    <property type="entry name" value="YVTN repeat-like/Quinoprotein amine dehydrogenase"/>
    <property type="match status" value="4"/>
</dbReference>
<organism evidence="5 6">
    <name type="scientific">Dactylonectria macrodidyma</name>
    <dbReference type="NCBI Taxonomy" id="307937"/>
    <lineage>
        <taxon>Eukaryota</taxon>
        <taxon>Fungi</taxon>
        <taxon>Dikarya</taxon>
        <taxon>Ascomycota</taxon>
        <taxon>Pezizomycotina</taxon>
        <taxon>Sordariomycetes</taxon>
        <taxon>Hypocreomycetidae</taxon>
        <taxon>Hypocreales</taxon>
        <taxon>Nectriaceae</taxon>
        <taxon>Dactylonectria</taxon>
    </lineage>
</organism>
<reference evidence="5" key="1">
    <citation type="journal article" date="2021" name="Nat. Commun.">
        <title>Genetic determinants of endophytism in the Arabidopsis root mycobiome.</title>
        <authorList>
            <person name="Mesny F."/>
            <person name="Miyauchi S."/>
            <person name="Thiergart T."/>
            <person name="Pickel B."/>
            <person name="Atanasova L."/>
            <person name="Karlsson M."/>
            <person name="Huettel B."/>
            <person name="Barry K.W."/>
            <person name="Haridas S."/>
            <person name="Chen C."/>
            <person name="Bauer D."/>
            <person name="Andreopoulos W."/>
            <person name="Pangilinan J."/>
            <person name="LaButti K."/>
            <person name="Riley R."/>
            <person name="Lipzen A."/>
            <person name="Clum A."/>
            <person name="Drula E."/>
            <person name="Henrissat B."/>
            <person name="Kohler A."/>
            <person name="Grigoriev I.V."/>
            <person name="Martin F.M."/>
            <person name="Hacquard S."/>
        </authorList>
    </citation>
    <scope>NUCLEOTIDE SEQUENCE</scope>
    <source>
        <strain evidence="5">MPI-CAGE-AT-0147</strain>
    </source>
</reference>